<accession>A0A7Y7U3Y6</accession>
<evidence type="ECO:0000313" key="1">
    <source>
        <dbReference type="EMBL" id="NVO29712.1"/>
    </source>
</evidence>
<dbReference type="EMBL" id="JABKAU010000001">
    <property type="protein sequence ID" value="NVO29712.1"/>
    <property type="molecule type" value="Genomic_DNA"/>
</dbReference>
<dbReference type="Proteomes" id="UP000565521">
    <property type="component" value="Unassembled WGS sequence"/>
</dbReference>
<reference evidence="1 2" key="1">
    <citation type="submission" date="2020-05" db="EMBL/GenBank/DDBJ databases">
        <title>Hymenobacter terrestris sp. nov. and Hymenobacter lapidiphilus sp. nov., isolated from regoliths in Antarctica.</title>
        <authorList>
            <person name="Sedlacek I."/>
            <person name="Pantucek R."/>
            <person name="Zeman M."/>
            <person name="Holochova P."/>
            <person name="Kralova S."/>
            <person name="Stankova E."/>
            <person name="Sedo O."/>
            <person name="Micenkova L."/>
            <person name="Svec P."/>
            <person name="Gupta V."/>
            <person name="Sood U."/>
            <person name="Korpole U.S."/>
            <person name="Lal R."/>
        </authorList>
    </citation>
    <scope>NUCLEOTIDE SEQUENCE [LARGE SCALE GENOMIC DNA]</scope>
    <source>
        <strain evidence="1 2">P5342</strain>
    </source>
</reference>
<evidence type="ECO:0000313" key="2">
    <source>
        <dbReference type="Proteomes" id="UP000565521"/>
    </source>
</evidence>
<dbReference type="RefSeq" id="WP_176906432.1">
    <property type="nucleotide sequence ID" value="NZ_JABKAU010000001.1"/>
</dbReference>
<dbReference type="AlphaFoldDB" id="A0A7Y7U3Y6"/>
<sequence>MAKKPFTEYLTRELFEPLSQGDVFYWKTTDTDPWKQLGIVITADCDLAHGKFGGSLSYCPILKFKDFLQLFWLSKDLANLVQKQAEKSALSITKSRRINRPEYTEPIQNQSLIKWLERRGIEGILDDIQEPIGKSRAILQNDLELLNELIEATNSRDIVLQITTIAKARAPKPPMTPEETNKSMNAAWKLYLGKLKQLPGDLFFLNELSPTHKEGYIVYLRRIAEMNPNDIATNVIEQRVSKAVRVSQLRGAFKYRITQKLAAVFSDIGLPTDYEEMCLSTMNSIAAQLNITSN</sequence>
<proteinExistence type="predicted"/>
<name>A0A7Y7U3Y6_9BACT</name>
<protein>
    <submittedName>
        <fullName evidence="1">Uncharacterized protein</fullName>
    </submittedName>
</protein>
<organism evidence="1 2">
    <name type="scientific">Hymenobacter lapidiphilus</name>
    <dbReference type="NCBI Taxonomy" id="2608003"/>
    <lineage>
        <taxon>Bacteria</taxon>
        <taxon>Pseudomonadati</taxon>
        <taxon>Bacteroidota</taxon>
        <taxon>Cytophagia</taxon>
        <taxon>Cytophagales</taxon>
        <taxon>Hymenobacteraceae</taxon>
        <taxon>Hymenobacter</taxon>
    </lineage>
</organism>
<comment type="caution">
    <text evidence="1">The sequence shown here is derived from an EMBL/GenBank/DDBJ whole genome shotgun (WGS) entry which is preliminary data.</text>
</comment>
<gene>
    <name evidence="1" type="ORF">HW554_00725</name>
</gene>
<keyword evidence="2" id="KW-1185">Reference proteome</keyword>